<dbReference type="HOGENOM" id="CLU_120353_0_0_6"/>
<evidence type="ECO:0008006" key="3">
    <source>
        <dbReference type="Google" id="ProtNLM"/>
    </source>
</evidence>
<dbReference type="RefSeq" id="WP_002683237.1">
    <property type="nucleotide sequence ID" value="NZ_JH600070.1"/>
</dbReference>
<evidence type="ECO:0000313" key="1">
    <source>
        <dbReference type="EMBL" id="EIJ41368.1"/>
    </source>
</evidence>
<evidence type="ECO:0000313" key="2">
    <source>
        <dbReference type="Proteomes" id="UP000005744"/>
    </source>
</evidence>
<dbReference type="OrthoDB" id="9789432at2"/>
<reference evidence="1 2" key="1">
    <citation type="submission" date="2011-11" db="EMBL/GenBank/DDBJ databases">
        <title>Improved High-Quality Draft sequence of Beggiatoa alba B18lD.</title>
        <authorList>
            <consortium name="US DOE Joint Genome Institute"/>
            <person name="Lucas S."/>
            <person name="Han J."/>
            <person name="Lapidus A."/>
            <person name="Cheng J.-F."/>
            <person name="Goodwin L."/>
            <person name="Pitluck S."/>
            <person name="Peters L."/>
            <person name="Mikhailova N."/>
            <person name="Held B."/>
            <person name="Detter J.C."/>
            <person name="Han C."/>
            <person name="Tapia R."/>
            <person name="Land M."/>
            <person name="Hauser L."/>
            <person name="Kyrpides N."/>
            <person name="Ivanova N."/>
            <person name="Pagani I."/>
            <person name="Samuel K."/>
            <person name="Teske A."/>
            <person name="Mueller J."/>
            <person name="Woyke T."/>
        </authorList>
    </citation>
    <scope>NUCLEOTIDE SEQUENCE [LARGE SCALE GENOMIC DNA]</scope>
    <source>
        <strain evidence="1 2">B18LD</strain>
    </source>
</reference>
<dbReference type="Proteomes" id="UP000005744">
    <property type="component" value="Unassembled WGS sequence"/>
</dbReference>
<dbReference type="eggNOG" id="ENOG50315C6">
    <property type="taxonomic scope" value="Bacteria"/>
</dbReference>
<dbReference type="AlphaFoldDB" id="I3CCM5"/>
<name>I3CCM5_9GAMM</name>
<dbReference type="STRING" id="395493.BegalDRAFT_0449"/>
<proteinExistence type="predicted"/>
<organism evidence="1 2">
    <name type="scientific">Beggiatoa alba B18LD</name>
    <dbReference type="NCBI Taxonomy" id="395493"/>
    <lineage>
        <taxon>Bacteria</taxon>
        <taxon>Pseudomonadati</taxon>
        <taxon>Pseudomonadota</taxon>
        <taxon>Gammaproteobacteria</taxon>
        <taxon>Thiotrichales</taxon>
        <taxon>Thiotrichaceae</taxon>
        <taxon>Beggiatoa</taxon>
    </lineage>
</organism>
<keyword evidence="2" id="KW-1185">Reference proteome</keyword>
<protein>
    <recommendedName>
        <fullName evidence="3">DUF1841 domain-containing protein</fullName>
    </recommendedName>
</protein>
<accession>I3CCM5</accession>
<dbReference type="Pfam" id="PF08897">
    <property type="entry name" value="DUF1841"/>
    <property type="match status" value="1"/>
</dbReference>
<dbReference type="InterPro" id="IPR014993">
    <property type="entry name" value="DUF1841"/>
</dbReference>
<sequence>MFADQRDTTRRFFIEVWRKHQEKKPLEPLESLILDVLLMHPEYHVILHADIVDKDYLPEMGETNPFLHLGLHIAIREQLSTDRPVGIRALYQSLRAKARDVHELEHQMLECLAETLWLAQRNNTLPDEQAYLAQLKRLL</sequence>
<dbReference type="EMBL" id="JH600070">
    <property type="protein sequence ID" value="EIJ41368.1"/>
    <property type="molecule type" value="Genomic_DNA"/>
</dbReference>
<gene>
    <name evidence="1" type="ORF">BegalDRAFT_0449</name>
</gene>